<reference evidence="1 2" key="1">
    <citation type="journal article" date="2020" name="G3 (Bethesda)">
        <title>Improved Reference Genome for Cyclotella cryptica CCMP332, a Model for Cell Wall Morphogenesis, Salinity Adaptation, and Lipid Production in Diatoms (Bacillariophyta).</title>
        <authorList>
            <person name="Roberts W.R."/>
            <person name="Downey K.M."/>
            <person name="Ruck E.C."/>
            <person name="Traller J.C."/>
            <person name="Alverson A.J."/>
        </authorList>
    </citation>
    <scope>NUCLEOTIDE SEQUENCE [LARGE SCALE GENOMIC DNA]</scope>
    <source>
        <strain evidence="1 2">CCMP332</strain>
    </source>
</reference>
<organism evidence="1 2">
    <name type="scientific">Cyclotella cryptica</name>
    <dbReference type="NCBI Taxonomy" id="29204"/>
    <lineage>
        <taxon>Eukaryota</taxon>
        <taxon>Sar</taxon>
        <taxon>Stramenopiles</taxon>
        <taxon>Ochrophyta</taxon>
        <taxon>Bacillariophyta</taxon>
        <taxon>Coscinodiscophyceae</taxon>
        <taxon>Thalassiosirophycidae</taxon>
        <taxon>Stephanodiscales</taxon>
        <taxon>Stephanodiscaceae</taxon>
        <taxon>Cyclotella</taxon>
    </lineage>
</organism>
<protein>
    <submittedName>
        <fullName evidence="1">Uncharacterized protein</fullName>
    </submittedName>
</protein>
<keyword evidence="2" id="KW-1185">Reference proteome</keyword>
<evidence type="ECO:0000313" key="2">
    <source>
        <dbReference type="Proteomes" id="UP001516023"/>
    </source>
</evidence>
<dbReference type="AlphaFoldDB" id="A0ABD3QJH2"/>
<dbReference type="Proteomes" id="UP001516023">
    <property type="component" value="Unassembled WGS sequence"/>
</dbReference>
<dbReference type="EMBL" id="JABMIG020000035">
    <property type="protein sequence ID" value="KAL3799981.1"/>
    <property type="molecule type" value="Genomic_DNA"/>
</dbReference>
<name>A0ABD3QJH2_9STRA</name>
<sequence length="319" mass="35731">MLLSRSLNRVASSLCKTRCRLVPTVGLLIFLVAIPSITTACFVDSRVREHFYYRRAQPSSLKHPTRHFALGSGSRESDRITVYESDRENTRVINRRKFVVRSSLPILSLILSMNPNYTHAACLPGDIRSECIGVYKMPLDDAVLPYVDTPERLRKFAPDLNWVPPIEYPPNFSAAVTQIHQQRSKLDLVRDLILKGDLNQGGLVLLDVVPNVSAAGKVILKGFGDAVNKERNLQMKRNKGNDGAFINSEKATTLDMRAYRFEYSMNELLGYLGEVDVLIGQGLRGELGAFAPAQIQILSSLDEAQSEFDEIIRIIPDKI</sequence>
<proteinExistence type="predicted"/>
<evidence type="ECO:0000313" key="1">
    <source>
        <dbReference type="EMBL" id="KAL3799981.1"/>
    </source>
</evidence>
<comment type="caution">
    <text evidence="1">The sequence shown here is derived from an EMBL/GenBank/DDBJ whole genome shotgun (WGS) entry which is preliminary data.</text>
</comment>
<accession>A0ABD3QJH2</accession>
<gene>
    <name evidence="1" type="ORF">HJC23_007454</name>
</gene>